<organism evidence="2 3">
    <name type="scientific">Nelumbo nucifera</name>
    <name type="common">Sacred lotus</name>
    <dbReference type="NCBI Taxonomy" id="4432"/>
    <lineage>
        <taxon>Eukaryota</taxon>
        <taxon>Viridiplantae</taxon>
        <taxon>Streptophyta</taxon>
        <taxon>Embryophyta</taxon>
        <taxon>Tracheophyta</taxon>
        <taxon>Spermatophyta</taxon>
        <taxon>Magnoliopsida</taxon>
        <taxon>Proteales</taxon>
        <taxon>Nelumbonaceae</taxon>
        <taxon>Nelumbo</taxon>
    </lineage>
</organism>
<accession>A0A822YX59</accession>
<evidence type="ECO:0008006" key="4">
    <source>
        <dbReference type="Google" id="ProtNLM"/>
    </source>
</evidence>
<name>A0A822YX59_NELNU</name>
<feature type="chain" id="PRO_5032772299" description="Secreted protein" evidence="1">
    <location>
        <begin position="17"/>
        <end position="63"/>
    </location>
</feature>
<proteinExistence type="predicted"/>
<keyword evidence="1" id="KW-0732">Signal</keyword>
<sequence>MMGNLVLLLYVPRCASLSLSLPLSLIFDDPSFVPYKIAHICLYDVDEEEVECFFFFFFCRRIR</sequence>
<comment type="caution">
    <text evidence="2">The sequence shown here is derived from an EMBL/GenBank/DDBJ whole genome shotgun (WGS) entry which is preliminary data.</text>
</comment>
<evidence type="ECO:0000313" key="3">
    <source>
        <dbReference type="Proteomes" id="UP000607653"/>
    </source>
</evidence>
<dbReference type="EMBL" id="DUZY01000004">
    <property type="protein sequence ID" value="DAD37127.1"/>
    <property type="molecule type" value="Genomic_DNA"/>
</dbReference>
<feature type="signal peptide" evidence="1">
    <location>
        <begin position="1"/>
        <end position="16"/>
    </location>
</feature>
<gene>
    <name evidence="2" type="ORF">HUJ06_007767</name>
</gene>
<protein>
    <recommendedName>
        <fullName evidence="4">Secreted protein</fullName>
    </recommendedName>
</protein>
<dbReference type="Proteomes" id="UP000607653">
    <property type="component" value="Unassembled WGS sequence"/>
</dbReference>
<keyword evidence="3" id="KW-1185">Reference proteome</keyword>
<reference evidence="2 3" key="1">
    <citation type="journal article" date="2020" name="Mol. Biol. Evol.">
        <title>Distinct Expression and Methylation Patterns for Genes with Different Fates following a Single Whole-Genome Duplication in Flowering Plants.</title>
        <authorList>
            <person name="Shi T."/>
            <person name="Rahmani R.S."/>
            <person name="Gugger P.F."/>
            <person name="Wang M."/>
            <person name="Li H."/>
            <person name="Zhang Y."/>
            <person name="Li Z."/>
            <person name="Wang Q."/>
            <person name="Van de Peer Y."/>
            <person name="Marchal K."/>
            <person name="Chen J."/>
        </authorList>
    </citation>
    <scope>NUCLEOTIDE SEQUENCE [LARGE SCALE GENOMIC DNA]</scope>
    <source>
        <tissue evidence="2">Leaf</tissue>
    </source>
</reference>
<evidence type="ECO:0000313" key="2">
    <source>
        <dbReference type="EMBL" id="DAD37127.1"/>
    </source>
</evidence>
<dbReference type="AlphaFoldDB" id="A0A822YX59"/>
<evidence type="ECO:0000256" key="1">
    <source>
        <dbReference type="SAM" id="SignalP"/>
    </source>
</evidence>